<dbReference type="OrthoDB" id="530906at2759"/>
<evidence type="ECO:0008006" key="4">
    <source>
        <dbReference type="Google" id="ProtNLM"/>
    </source>
</evidence>
<gene>
    <name evidence="2" type="primary">PLEST006990</name>
    <name evidence="2" type="ORF">PLESTB_000755200</name>
</gene>
<feature type="region of interest" description="Disordered" evidence="1">
    <location>
        <begin position="1"/>
        <end position="47"/>
    </location>
</feature>
<organism evidence="2 3">
    <name type="scientific">Pleodorina starrii</name>
    <dbReference type="NCBI Taxonomy" id="330485"/>
    <lineage>
        <taxon>Eukaryota</taxon>
        <taxon>Viridiplantae</taxon>
        <taxon>Chlorophyta</taxon>
        <taxon>core chlorophytes</taxon>
        <taxon>Chlorophyceae</taxon>
        <taxon>CS clade</taxon>
        <taxon>Chlamydomonadales</taxon>
        <taxon>Volvocaceae</taxon>
        <taxon>Pleodorina</taxon>
    </lineage>
</organism>
<accession>A0A9W6F260</accession>
<feature type="region of interest" description="Disordered" evidence="1">
    <location>
        <begin position="192"/>
        <end position="217"/>
    </location>
</feature>
<name>A0A9W6F260_9CHLO</name>
<evidence type="ECO:0000256" key="1">
    <source>
        <dbReference type="SAM" id="MobiDB-lite"/>
    </source>
</evidence>
<dbReference type="InterPro" id="IPR023393">
    <property type="entry name" value="START-like_dom_sf"/>
</dbReference>
<dbReference type="Gene3D" id="3.30.530.20">
    <property type="match status" value="1"/>
</dbReference>
<reference evidence="2 3" key="1">
    <citation type="journal article" date="2023" name="Commun. Biol.">
        <title>Reorganization of the ancestral sex-determining regions during the evolution of trioecy in Pleodorina starrii.</title>
        <authorList>
            <person name="Takahashi K."/>
            <person name="Suzuki S."/>
            <person name="Kawai-Toyooka H."/>
            <person name="Yamamoto K."/>
            <person name="Hamaji T."/>
            <person name="Ootsuki R."/>
            <person name="Yamaguchi H."/>
            <person name="Kawachi M."/>
            <person name="Higashiyama T."/>
            <person name="Nozaki H."/>
        </authorList>
    </citation>
    <scope>NUCLEOTIDE SEQUENCE [LARGE SCALE GENOMIC DNA]</scope>
    <source>
        <strain evidence="2 3">NIES-4479</strain>
    </source>
</reference>
<dbReference type="SUPFAM" id="SSF55961">
    <property type="entry name" value="Bet v1-like"/>
    <property type="match status" value="1"/>
</dbReference>
<dbReference type="AlphaFoldDB" id="A0A9W6F260"/>
<dbReference type="Proteomes" id="UP001165080">
    <property type="component" value="Unassembled WGS sequence"/>
</dbReference>
<keyword evidence="3" id="KW-1185">Reference proteome</keyword>
<evidence type="ECO:0000313" key="3">
    <source>
        <dbReference type="Proteomes" id="UP001165080"/>
    </source>
</evidence>
<proteinExistence type="predicted"/>
<comment type="caution">
    <text evidence="2">The sequence shown here is derived from an EMBL/GenBank/DDBJ whole genome shotgun (WGS) entry which is preliminary data.</text>
</comment>
<evidence type="ECO:0000313" key="2">
    <source>
        <dbReference type="EMBL" id="GLC53489.1"/>
    </source>
</evidence>
<protein>
    <recommendedName>
        <fullName evidence="4">Coenzyme Q-binding protein COQ10 START domain-containing protein</fullName>
    </recommendedName>
</protein>
<dbReference type="PANTHER" id="PTHR31385">
    <property type="entry name" value="PUTATIVE (DUF220)-RELATED"/>
    <property type="match status" value="1"/>
</dbReference>
<sequence>MVFGRGRGTALSEQQQPNAAAADDAMRTRPRSAPGPPGLLSPGPASLTAAAANDVSCAPLPAAAGSDAGRKPKHLPPFDVKRHDVKARLQDRSTAVVDLVSVVDAPGDVMFDLLADPHQHERIFGAIESANAELVSEEGAVRKWRLDYRARWSFWKVGGVCDNRLWMTTDREAGTVSFALREPGFLRTYEGTWTITGPDGRGPGAAPRRDPAATAASASQSAPISAFHGLGGGGVGGLAGLFAAINNPFFAAAPPLLALIRTPDKATHPLPLSMVVETAATPSPASLAVPSRYPTTIQIRKAISPKISPPYPINQVLKGHASGQVSDMLEGLLAATAKKIALEEGEGDEAGKGHKRVGGK</sequence>
<dbReference type="EMBL" id="BRXU01000008">
    <property type="protein sequence ID" value="GLC53489.1"/>
    <property type="molecule type" value="Genomic_DNA"/>
</dbReference>
<dbReference type="PANTHER" id="PTHR31385:SF1">
    <property type="entry name" value="PUTATIVE (DUF220)-RELATED"/>
    <property type="match status" value="1"/>
</dbReference>